<accession>A0ABQ4MLC6</accession>
<dbReference type="InterPro" id="IPR007627">
    <property type="entry name" value="RNA_pol_sigma70_r2"/>
</dbReference>
<dbReference type="Gene3D" id="1.10.1740.10">
    <property type="match status" value="1"/>
</dbReference>
<keyword evidence="3" id="KW-0731">Sigma factor</keyword>
<dbReference type="CDD" id="cd06171">
    <property type="entry name" value="Sigma70_r4"/>
    <property type="match status" value="1"/>
</dbReference>
<evidence type="ECO:0008006" key="10">
    <source>
        <dbReference type="Google" id="ProtNLM"/>
    </source>
</evidence>
<sequence length="194" mass="23376">MEEWFHLLRNPIHNCDVVTQERVYRSFSRYVYKDIYLIVYDRQLTQDIIQEAFFKISTLAPRLRSAQNILGWIRQVTRHTTVDFLRKWKLDRQVVSNIYDYIKVGTSEISLVEEVETKIRNELLYQALSELKLDYRTMLHMCYLEGQSYREISKVLNLSETALNQRMARARKKLLKHFLSKWADCDERKSERSS</sequence>
<dbReference type="Pfam" id="PF08281">
    <property type="entry name" value="Sigma70_r4_2"/>
    <property type="match status" value="1"/>
</dbReference>
<dbReference type="Gene3D" id="1.10.10.10">
    <property type="entry name" value="Winged helix-like DNA-binding domain superfamily/Winged helix DNA-binding domain"/>
    <property type="match status" value="1"/>
</dbReference>
<gene>
    <name evidence="8" type="ORF">J15TS10_06080</name>
</gene>
<organism evidence="8 9">
    <name type="scientific">Paenibacillus woosongensis</name>
    <dbReference type="NCBI Taxonomy" id="307580"/>
    <lineage>
        <taxon>Bacteria</taxon>
        <taxon>Bacillati</taxon>
        <taxon>Bacillota</taxon>
        <taxon>Bacilli</taxon>
        <taxon>Bacillales</taxon>
        <taxon>Paenibacillaceae</taxon>
        <taxon>Paenibacillus</taxon>
    </lineage>
</organism>
<comment type="caution">
    <text evidence="8">The sequence shown here is derived from an EMBL/GenBank/DDBJ whole genome shotgun (WGS) entry which is preliminary data.</text>
</comment>
<evidence type="ECO:0000313" key="9">
    <source>
        <dbReference type="Proteomes" id="UP000681290"/>
    </source>
</evidence>
<dbReference type="RefSeq" id="WP_213588825.1">
    <property type="nucleotide sequence ID" value="NZ_BOSM01000001.1"/>
</dbReference>
<keyword evidence="9" id="KW-1185">Reference proteome</keyword>
<feature type="domain" description="RNA polymerase sigma factor 70 region 4 type 2" evidence="7">
    <location>
        <begin position="122"/>
        <end position="174"/>
    </location>
</feature>
<evidence type="ECO:0000256" key="3">
    <source>
        <dbReference type="ARBA" id="ARBA00023082"/>
    </source>
</evidence>
<comment type="similarity">
    <text evidence="1">Belongs to the sigma-70 factor family. ECF subfamily.</text>
</comment>
<dbReference type="NCBIfam" id="TIGR02937">
    <property type="entry name" value="sigma70-ECF"/>
    <property type="match status" value="1"/>
</dbReference>
<evidence type="ECO:0000259" key="7">
    <source>
        <dbReference type="Pfam" id="PF08281"/>
    </source>
</evidence>
<dbReference type="Pfam" id="PF04542">
    <property type="entry name" value="Sigma70_r2"/>
    <property type="match status" value="1"/>
</dbReference>
<dbReference type="InterPro" id="IPR014284">
    <property type="entry name" value="RNA_pol_sigma-70_dom"/>
</dbReference>
<keyword evidence="5" id="KW-0804">Transcription</keyword>
<dbReference type="PANTHER" id="PTHR43133:SF8">
    <property type="entry name" value="RNA POLYMERASE SIGMA FACTOR HI_1459-RELATED"/>
    <property type="match status" value="1"/>
</dbReference>
<evidence type="ECO:0000256" key="4">
    <source>
        <dbReference type="ARBA" id="ARBA00023125"/>
    </source>
</evidence>
<protein>
    <recommendedName>
        <fullName evidence="10">Sigma-70 family RNA polymerase sigma factor</fullName>
    </recommendedName>
</protein>
<feature type="domain" description="RNA polymerase sigma-70 region 2" evidence="6">
    <location>
        <begin position="24"/>
        <end position="87"/>
    </location>
</feature>
<proteinExistence type="inferred from homology"/>
<evidence type="ECO:0000313" key="8">
    <source>
        <dbReference type="EMBL" id="GIP56794.1"/>
    </source>
</evidence>
<dbReference type="SUPFAM" id="SSF88659">
    <property type="entry name" value="Sigma3 and sigma4 domains of RNA polymerase sigma factors"/>
    <property type="match status" value="1"/>
</dbReference>
<keyword evidence="2" id="KW-0805">Transcription regulation</keyword>
<dbReference type="InterPro" id="IPR013324">
    <property type="entry name" value="RNA_pol_sigma_r3/r4-like"/>
</dbReference>
<dbReference type="InterPro" id="IPR036388">
    <property type="entry name" value="WH-like_DNA-bd_sf"/>
</dbReference>
<dbReference type="SUPFAM" id="SSF88946">
    <property type="entry name" value="Sigma2 domain of RNA polymerase sigma factors"/>
    <property type="match status" value="1"/>
</dbReference>
<evidence type="ECO:0000256" key="2">
    <source>
        <dbReference type="ARBA" id="ARBA00023015"/>
    </source>
</evidence>
<dbReference type="Proteomes" id="UP000681290">
    <property type="component" value="Unassembled WGS sequence"/>
</dbReference>
<dbReference type="InterPro" id="IPR013325">
    <property type="entry name" value="RNA_pol_sigma_r2"/>
</dbReference>
<evidence type="ECO:0000256" key="5">
    <source>
        <dbReference type="ARBA" id="ARBA00023163"/>
    </source>
</evidence>
<evidence type="ECO:0000259" key="6">
    <source>
        <dbReference type="Pfam" id="PF04542"/>
    </source>
</evidence>
<dbReference type="PANTHER" id="PTHR43133">
    <property type="entry name" value="RNA POLYMERASE ECF-TYPE SIGMA FACTO"/>
    <property type="match status" value="1"/>
</dbReference>
<dbReference type="EMBL" id="BOSM01000001">
    <property type="protein sequence ID" value="GIP56794.1"/>
    <property type="molecule type" value="Genomic_DNA"/>
</dbReference>
<dbReference type="InterPro" id="IPR039425">
    <property type="entry name" value="RNA_pol_sigma-70-like"/>
</dbReference>
<evidence type="ECO:0000256" key="1">
    <source>
        <dbReference type="ARBA" id="ARBA00010641"/>
    </source>
</evidence>
<reference evidence="8 9" key="1">
    <citation type="submission" date="2021-03" db="EMBL/GenBank/DDBJ databases">
        <title>Antimicrobial resistance genes in bacteria isolated from Japanese honey, and their potential for conferring macrolide and lincosamide resistance in the American foulbrood pathogen Paenibacillus larvae.</title>
        <authorList>
            <person name="Okamoto M."/>
            <person name="Kumagai M."/>
            <person name="Kanamori H."/>
            <person name="Takamatsu D."/>
        </authorList>
    </citation>
    <scope>NUCLEOTIDE SEQUENCE [LARGE SCALE GENOMIC DNA]</scope>
    <source>
        <strain evidence="8 9">J15TS10</strain>
    </source>
</reference>
<keyword evidence="4" id="KW-0238">DNA-binding</keyword>
<name>A0ABQ4MLC6_9BACL</name>
<dbReference type="InterPro" id="IPR013249">
    <property type="entry name" value="RNA_pol_sigma70_r4_t2"/>
</dbReference>